<feature type="domain" description="CheB-type methylesterase" evidence="10">
    <location>
        <begin position="179"/>
        <end position="366"/>
    </location>
</feature>
<feature type="active site" evidence="5 6">
    <location>
        <position position="191"/>
    </location>
</feature>
<comment type="function">
    <text evidence="5">Involved in chemotaxis. Part of a chemotaxis signal transduction system that modulates chemotaxis in response to various stimuli. Catalyzes the demethylation of specific methylglutamate residues introduced into the chemoreceptors (methyl-accepting chemotaxis proteins or MCP) by CheR. Also mediates the irreversible deamidation of specific glutamine residues to glutamic acid.</text>
</comment>
<dbReference type="EMBL" id="CYSA01000016">
    <property type="protein sequence ID" value="CUH65209.1"/>
    <property type="molecule type" value="Genomic_DNA"/>
</dbReference>
<dbReference type="PANTHER" id="PTHR42872:SF6">
    <property type="entry name" value="PROTEIN-GLUTAMATE METHYLESTERASE_PROTEIN-GLUTAMINE GLUTAMINASE"/>
    <property type="match status" value="1"/>
</dbReference>
<keyword evidence="12" id="KW-1185">Reference proteome</keyword>
<dbReference type="Gene3D" id="3.40.50.2300">
    <property type="match status" value="1"/>
</dbReference>
<dbReference type="Proteomes" id="UP000051587">
    <property type="component" value="Unassembled WGS sequence"/>
</dbReference>
<protein>
    <recommendedName>
        <fullName evidence="5">Protein-glutamate methylesterase/protein-glutamine glutaminase</fullName>
        <ecNumber evidence="5">3.1.1.61</ecNumber>
        <ecNumber evidence="5">3.5.1.44</ecNumber>
    </recommendedName>
</protein>
<dbReference type="Gene3D" id="3.40.50.180">
    <property type="entry name" value="Methylesterase CheB, C-terminal domain"/>
    <property type="match status" value="1"/>
</dbReference>
<evidence type="ECO:0000313" key="12">
    <source>
        <dbReference type="Proteomes" id="UP000051587"/>
    </source>
</evidence>
<dbReference type="PIRSF" id="PIRSF000876">
    <property type="entry name" value="RR_chemtxs_CheB"/>
    <property type="match status" value="1"/>
</dbReference>
<evidence type="ECO:0000256" key="5">
    <source>
        <dbReference type="HAMAP-Rule" id="MF_00099"/>
    </source>
</evidence>
<dbReference type="InterPro" id="IPR011006">
    <property type="entry name" value="CheY-like_superfamily"/>
</dbReference>
<dbReference type="Pfam" id="PF01339">
    <property type="entry name" value="CheB_methylest"/>
    <property type="match status" value="1"/>
</dbReference>
<dbReference type="InterPro" id="IPR008248">
    <property type="entry name" value="CheB-like"/>
</dbReference>
<name>A0A0P1FAF4_THAGE</name>
<dbReference type="SMART" id="SM00448">
    <property type="entry name" value="REC"/>
    <property type="match status" value="1"/>
</dbReference>
<feature type="modified residue" description="4-aspartylphosphate" evidence="5 7">
    <location>
        <position position="63"/>
    </location>
</feature>
<feature type="region of interest" description="Disordered" evidence="8">
    <location>
        <begin position="137"/>
        <end position="176"/>
    </location>
</feature>
<keyword evidence="1 5" id="KW-0963">Cytoplasm</keyword>
<dbReference type="PANTHER" id="PTHR42872">
    <property type="entry name" value="PROTEIN-GLUTAMATE METHYLESTERASE/PROTEIN-GLUTAMINE GLUTAMINASE"/>
    <property type="match status" value="1"/>
</dbReference>
<comment type="catalytic activity">
    <reaction evidence="5">
        <text>L-glutaminyl-[protein] + H2O = L-glutamyl-[protein] + NH4(+)</text>
        <dbReference type="Rhea" id="RHEA:16441"/>
        <dbReference type="Rhea" id="RHEA-COMP:10207"/>
        <dbReference type="Rhea" id="RHEA-COMP:10208"/>
        <dbReference type="ChEBI" id="CHEBI:15377"/>
        <dbReference type="ChEBI" id="CHEBI:28938"/>
        <dbReference type="ChEBI" id="CHEBI:29973"/>
        <dbReference type="ChEBI" id="CHEBI:30011"/>
        <dbReference type="EC" id="3.5.1.44"/>
    </reaction>
</comment>
<dbReference type="Pfam" id="PF00072">
    <property type="entry name" value="Response_reg"/>
    <property type="match status" value="1"/>
</dbReference>
<evidence type="ECO:0000256" key="8">
    <source>
        <dbReference type="SAM" id="MobiDB-lite"/>
    </source>
</evidence>
<evidence type="ECO:0000256" key="3">
    <source>
        <dbReference type="ARBA" id="ARBA00022801"/>
    </source>
</evidence>
<dbReference type="PROSITE" id="PS50122">
    <property type="entry name" value="CHEB"/>
    <property type="match status" value="1"/>
</dbReference>
<dbReference type="PROSITE" id="PS50110">
    <property type="entry name" value="RESPONSE_REGULATORY"/>
    <property type="match status" value="1"/>
</dbReference>
<dbReference type="InterPro" id="IPR001789">
    <property type="entry name" value="Sig_transdc_resp-reg_receiver"/>
</dbReference>
<dbReference type="STRING" id="53501.SAMN04488043_11012"/>
<sequence length="379" mass="40871">MNAHVTPHDQVRVMIVEDSLTARTMLKHMVETAPDLRVVDMARDPFDAAEKMRKALPDVILLDVEMPRMDGLTFLRRIMAQHPIPVVICSNHTQQGSAASMKALEMGAVEVLSKADVGALSKDDEGTQRVCHAVRAASQARISPKSRAKPKRTVRDFSPQKKQSPDVIMPARNPNAPAVVKTPPIIGIGASTGGTEALAKVLKELPVDCPPIAIVQHMPEKFTEAFANRLNKLCAITVREARDGDKMERGLALVAPGSHHITIERTGRAYTCRVIEGPPVSRHKPSVDVLFRSLSISAGANAQGVIMTGMGDDGAQCLLEMRQAGASTLAQNEESCVVYGMPREAVERGAAQSAVHLSKIASQIMSFDAEHLARVALKG</sequence>
<dbReference type="InterPro" id="IPR035909">
    <property type="entry name" value="CheB_C"/>
</dbReference>
<dbReference type="EC" id="3.1.1.61" evidence="5"/>
<gene>
    <name evidence="11" type="primary">cheB3</name>
    <name evidence="5" type="synonym">cheB</name>
    <name evidence="11" type="ORF">TG4357_01724</name>
</gene>
<feature type="active site" evidence="5 6">
    <location>
        <position position="217"/>
    </location>
</feature>
<dbReference type="SUPFAM" id="SSF52738">
    <property type="entry name" value="Methylesterase CheB, C-terminal domain"/>
    <property type="match status" value="1"/>
</dbReference>
<dbReference type="CDD" id="cd17541">
    <property type="entry name" value="REC_CheB-like"/>
    <property type="match status" value="1"/>
</dbReference>
<evidence type="ECO:0000256" key="6">
    <source>
        <dbReference type="PROSITE-ProRule" id="PRU00050"/>
    </source>
</evidence>
<accession>A0A0P1FAF4</accession>
<keyword evidence="5 7" id="KW-0597">Phosphoprotein</keyword>
<dbReference type="InterPro" id="IPR000673">
    <property type="entry name" value="Sig_transdc_resp-reg_Me-estase"/>
</dbReference>
<comment type="PTM">
    <text evidence="5">Phosphorylated by CheA. Phosphorylation of the N-terminal regulatory domain activates the methylesterase activity.</text>
</comment>
<dbReference type="NCBIfam" id="NF001965">
    <property type="entry name" value="PRK00742.1"/>
    <property type="match status" value="1"/>
</dbReference>
<evidence type="ECO:0000259" key="9">
    <source>
        <dbReference type="PROSITE" id="PS50110"/>
    </source>
</evidence>
<dbReference type="CDD" id="cd16432">
    <property type="entry name" value="CheB_Rec"/>
    <property type="match status" value="1"/>
</dbReference>
<evidence type="ECO:0000259" key="10">
    <source>
        <dbReference type="PROSITE" id="PS50122"/>
    </source>
</evidence>
<dbReference type="SUPFAM" id="SSF52172">
    <property type="entry name" value="CheY-like"/>
    <property type="match status" value="1"/>
</dbReference>
<reference evidence="11 12" key="1">
    <citation type="submission" date="2015-09" db="EMBL/GenBank/DDBJ databases">
        <authorList>
            <consortium name="Swine Surveillance"/>
        </authorList>
    </citation>
    <scope>NUCLEOTIDE SEQUENCE [LARGE SCALE GENOMIC DNA]</scope>
    <source>
        <strain evidence="11 12">CECT 4357</strain>
    </source>
</reference>
<comment type="domain">
    <text evidence="5">Contains a C-terminal catalytic domain, and an N-terminal region which modulates catalytic activity.</text>
</comment>
<dbReference type="GO" id="GO:0008984">
    <property type="term" value="F:protein-glutamate methylesterase activity"/>
    <property type="evidence" value="ECO:0007669"/>
    <property type="project" value="UniProtKB-UniRule"/>
</dbReference>
<evidence type="ECO:0000256" key="4">
    <source>
        <dbReference type="ARBA" id="ARBA00048267"/>
    </source>
</evidence>
<comment type="similarity">
    <text evidence="5">Belongs to the CheB family.</text>
</comment>
<dbReference type="NCBIfam" id="NF009206">
    <property type="entry name" value="PRK12555.1"/>
    <property type="match status" value="1"/>
</dbReference>
<comment type="catalytic activity">
    <reaction evidence="4 5">
        <text>[protein]-L-glutamate 5-O-methyl ester + H2O = L-glutamyl-[protein] + methanol + H(+)</text>
        <dbReference type="Rhea" id="RHEA:23236"/>
        <dbReference type="Rhea" id="RHEA-COMP:10208"/>
        <dbReference type="Rhea" id="RHEA-COMP:10311"/>
        <dbReference type="ChEBI" id="CHEBI:15377"/>
        <dbReference type="ChEBI" id="CHEBI:15378"/>
        <dbReference type="ChEBI" id="CHEBI:17790"/>
        <dbReference type="ChEBI" id="CHEBI:29973"/>
        <dbReference type="ChEBI" id="CHEBI:82795"/>
        <dbReference type="EC" id="3.1.1.61"/>
    </reaction>
</comment>
<evidence type="ECO:0000313" key="11">
    <source>
        <dbReference type="EMBL" id="CUH65209.1"/>
    </source>
</evidence>
<evidence type="ECO:0000256" key="7">
    <source>
        <dbReference type="PROSITE-ProRule" id="PRU00169"/>
    </source>
</evidence>
<comment type="subcellular location">
    <subcellularLocation>
        <location evidence="5">Cytoplasm</location>
    </subcellularLocation>
</comment>
<dbReference type="GO" id="GO:0006935">
    <property type="term" value="P:chemotaxis"/>
    <property type="evidence" value="ECO:0007669"/>
    <property type="project" value="UniProtKB-UniRule"/>
</dbReference>
<keyword evidence="3 5" id="KW-0378">Hydrolase</keyword>
<dbReference type="EC" id="3.5.1.44" evidence="5"/>
<dbReference type="HAMAP" id="MF_00099">
    <property type="entry name" value="CheB_chemtxs"/>
    <property type="match status" value="1"/>
</dbReference>
<dbReference type="GO" id="GO:0000156">
    <property type="term" value="F:phosphorelay response regulator activity"/>
    <property type="evidence" value="ECO:0007669"/>
    <property type="project" value="InterPro"/>
</dbReference>
<evidence type="ECO:0000256" key="2">
    <source>
        <dbReference type="ARBA" id="ARBA00022500"/>
    </source>
</evidence>
<keyword evidence="2 5" id="KW-0145">Chemotaxis</keyword>
<evidence type="ECO:0000256" key="1">
    <source>
        <dbReference type="ARBA" id="ARBA00022490"/>
    </source>
</evidence>
<dbReference type="GO" id="GO:0050568">
    <property type="term" value="F:protein-glutamine glutaminase activity"/>
    <property type="evidence" value="ECO:0007669"/>
    <property type="project" value="UniProtKB-UniRule"/>
</dbReference>
<feature type="domain" description="Response regulatory" evidence="9">
    <location>
        <begin position="12"/>
        <end position="129"/>
    </location>
</feature>
<dbReference type="OrthoDB" id="9793421at2"/>
<organism evidence="11 12">
    <name type="scientific">Thalassovita gelatinovora</name>
    <name type="common">Thalassobius gelatinovorus</name>
    <dbReference type="NCBI Taxonomy" id="53501"/>
    <lineage>
        <taxon>Bacteria</taxon>
        <taxon>Pseudomonadati</taxon>
        <taxon>Pseudomonadota</taxon>
        <taxon>Alphaproteobacteria</taxon>
        <taxon>Rhodobacterales</taxon>
        <taxon>Roseobacteraceae</taxon>
        <taxon>Thalassovita</taxon>
    </lineage>
</organism>
<feature type="active site" evidence="5 6">
    <location>
        <position position="313"/>
    </location>
</feature>
<dbReference type="AlphaFoldDB" id="A0A0P1FAF4"/>
<dbReference type="GO" id="GO:0005737">
    <property type="term" value="C:cytoplasm"/>
    <property type="evidence" value="ECO:0007669"/>
    <property type="project" value="UniProtKB-SubCell"/>
</dbReference>
<proteinExistence type="inferred from homology"/>